<dbReference type="Gene3D" id="3.40.605.10">
    <property type="entry name" value="Aldehyde Dehydrogenase, Chain A, domain 1"/>
    <property type="match status" value="1"/>
</dbReference>
<keyword evidence="2" id="KW-0560">Oxidoreductase</keyword>
<gene>
    <name evidence="4" type="ORF">PQ456_11820</name>
</gene>
<dbReference type="InterPro" id="IPR051020">
    <property type="entry name" value="ALDH-related_metabolic_enz"/>
</dbReference>
<protein>
    <submittedName>
        <fullName evidence="4">Aldehyde dehydrogenase family protein</fullName>
    </submittedName>
</protein>
<evidence type="ECO:0000259" key="3">
    <source>
        <dbReference type="Pfam" id="PF00171"/>
    </source>
</evidence>
<reference evidence="4 5" key="1">
    <citation type="submission" date="2023-02" db="EMBL/GenBank/DDBJ databases">
        <title>Genome sequence of Paenibacillus kyungheensis KACC 18744.</title>
        <authorList>
            <person name="Kim S."/>
            <person name="Heo J."/>
            <person name="Kwon S.-W."/>
        </authorList>
    </citation>
    <scope>NUCLEOTIDE SEQUENCE [LARGE SCALE GENOMIC DNA]</scope>
    <source>
        <strain evidence="4 5">KACC 18744</strain>
    </source>
</reference>
<dbReference type="EMBL" id="CP117416">
    <property type="protein sequence ID" value="WCT58150.1"/>
    <property type="molecule type" value="Genomic_DNA"/>
</dbReference>
<keyword evidence="5" id="KW-1185">Reference proteome</keyword>
<dbReference type="RefSeq" id="WP_273616307.1">
    <property type="nucleotide sequence ID" value="NZ_CP117416.1"/>
</dbReference>
<name>A0AAX3M7N3_9BACL</name>
<dbReference type="KEGG" id="pka:PQ456_11820"/>
<dbReference type="SUPFAM" id="SSF53720">
    <property type="entry name" value="ALDH-like"/>
    <property type="match status" value="1"/>
</dbReference>
<dbReference type="PANTHER" id="PTHR42991">
    <property type="entry name" value="ALDEHYDE DEHYDROGENASE"/>
    <property type="match status" value="1"/>
</dbReference>
<dbReference type="InterPro" id="IPR016163">
    <property type="entry name" value="Ald_DH_C"/>
</dbReference>
<sequence>MIVDKKHLYINGEWVTAQSYTPLYSPYNRSLIAEVAEANEEETKQAIAAAYEARATMRAMPAHQRASILENLARLLEQRSEEAAQLIALEGAKPLQAARTEIGRTVETYKFAAEEAKRIHGETIPLDASVSGEGRIAYTVKEPVGVVGAITPFNFPMNLVAHKVGPALAAGNTVVLKPAEQTPLSSFLLAELLQEAGLPAGALNVVTGDGKVVGDVIVTDERVKALSFTGSPAVGISIRSKAGLKKVTLELGSNSGLIIDRDTDIPAMIQRAVSGAFGNQGQVCISIQRIYVHQDIFDDFVDQFVQATRQLKLGDPMNEDTDVSAMIAPKEQTRAIEWIEEAVSQGAEIAYGGTIEEDLLLPTVLLRVNPEVRVACQEVFAPIVMINPVADMEEGIREVNRSNYGLQAGIYTQQLSTAFQAAEKLEVGGVIVNDIPSFRVDHMPYGGVKQSGIGREGIKYALEEMLETKLVVFKK</sequence>
<dbReference type="InterPro" id="IPR015590">
    <property type="entry name" value="Aldehyde_DH_dom"/>
</dbReference>
<dbReference type="InterPro" id="IPR016162">
    <property type="entry name" value="Ald_DH_N"/>
</dbReference>
<dbReference type="PANTHER" id="PTHR42991:SF1">
    <property type="entry name" value="ALDEHYDE DEHYDROGENASE"/>
    <property type="match status" value="1"/>
</dbReference>
<dbReference type="Pfam" id="PF00171">
    <property type="entry name" value="Aldedh"/>
    <property type="match status" value="1"/>
</dbReference>
<dbReference type="GO" id="GO:0008911">
    <property type="term" value="F:lactaldehyde dehydrogenase (NAD+) activity"/>
    <property type="evidence" value="ECO:0007669"/>
    <property type="project" value="TreeGrafter"/>
</dbReference>
<dbReference type="CDD" id="cd07149">
    <property type="entry name" value="ALDH_y4uC"/>
    <property type="match status" value="1"/>
</dbReference>
<evidence type="ECO:0000313" key="4">
    <source>
        <dbReference type="EMBL" id="WCT58150.1"/>
    </source>
</evidence>
<evidence type="ECO:0000256" key="2">
    <source>
        <dbReference type="ARBA" id="ARBA00023002"/>
    </source>
</evidence>
<comment type="similarity">
    <text evidence="1">Belongs to the aldehyde dehydrogenase family.</text>
</comment>
<dbReference type="AlphaFoldDB" id="A0AAX3M7N3"/>
<evidence type="ECO:0000256" key="1">
    <source>
        <dbReference type="ARBA" id="ARBA00009986"/>
    </source>
</evidence>
<feature type="domain" description="Aldehyde dehydrogenase" evidence="3">
    <location>
        <begin position="14"/>
        <end position="471"/>
    </location>
</feature>
<dbReference type="FunFam" id="3.40.605.10:FF:000007">
    <property type="entry name" value="NAD/NADP-dependent betaine aldehyde dehydrogenase"/>
    <property type="match status" value="1"/>
</dbReference>
<evidence type="ECO:0000313" key="5">
    <source>
        <dbReference type="Proteomes" id="UP001220509"/>
    </source>
</evidence>
<dbReference type="InterPro" id="IPR016161">
    <property type="entry name" value="Ald_DH/histidinol_DH"/>
</dbReference>
<accession>A0AAX3M7N3</accession>
<dbReference type="Proteomes" id="UP001220509">
    <property type="component" value="Chromosome"/>
</dbReference>
<organism evidence="4 5">
    <name type="scientific">Paenibacillus kyungheensis</name>
    <dbReference type="NCBI Taxonomy" id="1452732"/>
    <lineage>
        <taxon>Bacteria</taxon>
        <taxon>Bacillati</taxon>
        <taxon>Bacillota</taxon>
        <taxon>Bacilli</taxon>
        <taxon>Bacillales</taxon>
        <taxon>Paenibacillaceae</taxon>
        <taxon>Paenibacillus</taxon>
    </lineage>
</organism>
<dbReference type="Gene3D" id="3.40.309.10">
    <property type="entry name" value="Aldehyde Dehydrogenase, Chain A, domain 2"/>
    <property type="match status" value="1"/>
</dbReference>
<proteinExistence type="inferred from homology"/>